<sequence>MTINSPAVNTLSNCLFVRCASNSSYTATVEAHSVVDISNCHFFHCSSRLRWIISMYSAPEQSLSNMTFVGCEVADLLDGAVIDLVMSGNGNLVDCFSTSHQPHVNNADLLSIPFPNWKVTSSGVDEEVCGLWEKKCQSVEYVVSQCIAENEARTATEMQTMTLLDEIHTISPISIGNKSITICGEKEGDTPKTSLCGQAAEATDLFAVSTGRLALIDLTLIPLAGASFVSSANGLTVKGCEVDGSSLGSSTVSSPFVSITSGSLIVSASSFSSIDLFLSVSLDESTFNDIHTSSSLGGSVLSVSVDLAQTVSITNCAFISCSSSVGEGGALRVVVSEGSFQIDSACSFRRCKAKTNGGGLGVDLSGRIGAGSFEIGAVSFGLGEEQNEAEGKGNDVFIATVAAERSLINSSSVQLASLLTPANDSHFFSATELAACWFEEVDGVEGSLLYLWHPYSGGTVGVLAQSSVDSSFCGNVKLPCSSLSVGNALVRESSAGADDIVVLFLSDIPLSSTPSTSKEVKWEGHGSDRKTLQIAGDENVIVDGGKLTLVNLIFTVSFSSFSKSFFEVNGGCLSVDSCDFVSIRSTHSGPAIHATLGADKTLSLSSVSFKQCHSSGGDGGAVFLDLTSTTSHSHYSFTSVTFGCGDERNTAEGRGHDVFVQGSTLSSLIVSSQWTNSHPSTFGEDNEGCLWGEDRSEAGTPFESTTLLVYLLDLEGPSTEVRSNGKDVRGCGRSSTPCQTLQTGLSHLSESETNVVVVQDETEINFELRSDMTDLMLMGQDTPKSVKVKENGKVTITHNILRFHSLAFTTTLSLFDHSLMTLSSTGSLSIVSCSFASFHSTRTGSIVSGSLRSTSFVSVQSCSFDSCSSDEDGGVFSLSCEEGLPSSSLTINATFLPSCSCGHSKKGSFVFLEGWGFEELLEGSNWEQSCASLSTPANDNTLFGIDHSESAESAFHEVSLLFYLLPFRGLTIHAGSEGRNSNGCGTESKICRSLELAHSHLEGKGKYSLIVEKETILSSPLLFAQNDMVIEPDSGRGTIRIVGLGSFVDAKMDGNHKLKFLDLVFELSAATCDVLFHSGQGQLILQSCSFSSSSSMSCELVSVEQGEFTLDNTTFSDPLFDSTPFTLSSLVHAAFHQVTLTRSSLARFLSASGLTKDSLLSIDTCRFEGKPTSELNTKNDTDDEDVCSWSSGLLEVSDCQAVLTSVTFFSLPQGTVWILGGSLSLATCSFEGCSQHNERFPSVRRNVRCSGGGSVVVQSLSGGDGFVSPHCWISSDECSVKNGTDALLSPLFVPSLDSKASKSTRNKNKTLSIEIAGSTFVPCGLKMEVFEEGSSDTVETAKIDLSPSATVSFSETRIELEVSEESLTSTLNKKMEWKGRLVFGDGERSPNSFVVRPSQAAMNKASAGRAMKWAIPTIVGVVAVLLFVLILIVCLRRRKQKAAKKPTLVSQEELDENIEKMDVNMDMFQAGSEDRTELQHDIKTESAENPPSTLHAPSSGSRNDGYEWVRVVGVNANGAVLEERAVLAKDTLYNRLHPPSQKRELDKRAVMRQIVEAVKETLRFERLSQQLLLLSSHRVMFDENEKPQQSQPSLNSNETGQPKNENAAFEEIRWQAPEVQSKKTNVNVSQASVFSLGLVLWEIDTGQVPFREFDAMNAGRQGVLGVQPNLGLVEDKDLAEMIGRCVQMEPVDRVSLAELSSFFSTKEGVVKEGGKDLHLGTGNCGHG</sequence>
<dbReference type="Pfam" id="PF07714">
    <property type="entry name" value="PK_Tyr_Ser-Thr"/>
    <property type="match status" value="1"/>
</dbReference>
<evidence type="ECO:0000259" key="3">
    <source>
        <dbReference type="Pfam" id="PF07714"/>
    </source>
</evidence>
<organism evidence="4 5">
    <name type="scientific">Blattamonas nauphoetae</name>
    <dbReference type="NCBI Taxonomy" id="2049346"/>
    <lineage>
        <taxon>Eukaryota</taxon>
        <taxon>Metamonada</taxon>
        <taxon>Preaxostyla</taxon>
        <taxon>Oxymonadida</taxon>
        <taxon>Blattamonas</taxon>
    </lineage>
</organism>
<keyword evidence="5" id="KW-1185">Reference proteome</keyword>
<dbReference type="SUPFAM" id="SSF56112">
    <property type="entry name" value="Protein kinase-like (PK-like)"/>
    <property type="match status" value="1"/>
</dbReference>
<feature type="region of interest" description="Disordered" evidence="1">
    <location>
        <begin position="1474"/>
        <end position="1501"/>
    </location>
</feature>
<dbReference type="SUPFAM" id="SSF51126">
    <property type="entry name" value="Pectin lyase-like"/>
    <property type="match status" value="1"/>
</dbReference>
<comment type="caution">
    <text evidence="4">The sequence shown here is derived from an EMBL/GenBank/DDBJ whole genome shotgun (WGS) entry which is preliminary data.</text>
</comment>
<evidence type="ECO:0000313" key="4">
    <source>
        <dbReference type="EMBL" id="KAK2959208.1"/>
    </source>
</evidence>
<feature type="compositionally biased region" description="Basic and acidic residues" evidence="1">
    <location>
        <begin position="1474"/>
        <end position="1486"/>
    </location>
</feature>
<gene>
    <name evidence="4" type="ORF">BLNAU_5766</name>
</gene>
<feature type="region of interest" description="Disordered" evidence="1">
    <location>
        <begin position="1583"/>
        <end position="1604"/>
    </location>
</feature>
<reference evidence="4 5" key="1">
    <citation type="journal article" date="2022" name="bioRxiv">
        <title>Genomics of Preaxostyla Flagellates Illuminates Evolutionary Transitions and the Path Towards Mitochondrial Loss.</title>
        <authorList>
            <person name="Novak L.V.F."/>
            <person name="Treitli S.C."/>
            <person name="Pyrih J."/>
            <person name="Halakuc P."/>
            <person name="Pipaliya S.V."/>
            <person name="Vacek V."/>
            <person name="Brzon O."/>
            <person name="Soukal P."/>
            <person name="Eme L."/>
            <person name="Dacks J.B."/>
            <person name="Karnkowska A."/>
            <person name="Elias M."/>
            <person name="Hampl V."/>
        </authorList>
    </citation>
    <scope>NUCLEOTIDE SEQUENCE [LARGE SCALE GENOMIC DNA]</scope>
    <source>
        <strain evidence="4">NAU3</strain>
        <tissue evidence="4">Gut</tissue>
    </source>
</reference>
<name>A0ABQ9Y655_9EUKA</name>
<accession>A0ABQ9Y655</accession>
<dbReference type="InterPro" id="IPR011050">
    <property type="entry name" value="Pectin_lyase_fold/virulence"/>
</dbReference>
<keyword evidence="2" id="KW-0472">Membrane</keyword>
<keyword evidence="2" id="KW-1133">Transmembrane helix</keyword>
<feature type="domain" description="Serine-threonine/tyrosine-protein kinase catalytic" evidence="3">
    <location>
        <begin position="1599"/>
        <end position="1701"/>
    </location>
</feature>
<feature type="compositionally biased region" description="Polar residues" evidence="1">
    <location>
        <begin position="1587"/>
        <end position="1604"/>
    </location>
</feature>
<dbReference type="Proteomes" id="UP001281761">
    <property type="component" value="Unassembled WGS sequence"/>
</dbReference>
<feature type="compositionally biased region" description="Polar residues" evidence="1">
    <location>
        <begin position="1487"/>
        <end position="1501"/>
    </location>
</feature>
<proteinExistence type="predicted"/>
<evidence type="ECO:0000313" key="5">
    <source>
        <dbReference type="Proteomes" id="UP001281761"/>
    </source>
</evidence>
<dbReference type="InterPro" id="IPR001245">
    <property type="entry name" value="Ser-Thr/Tyr_kinase_cat_dom"/>
</dbReference>
<dbReference type="InterPro" id="IPR011009">
    <property type="entry name" value="Kinase-like_dom_sf"/>
</dbReference>
<protein>
    <recommendedName>
        <fullName evidence="3">Serine-threonine/tyrosine-protein kinase catalytic domain-containing protein</fullName>
    </recommendedName>
</protein>
<dbReference type="Gene3D" id="1.10.510.10">
    <property type="entry name" value="Transferase(Phosphotransferase) domain 1"/>
    <property type="match status" value="1"/>
</dbReference>
<dbReference type="EMBL" id="JARBJD010000031">
    <property type="protein sequence ID" value="KAK2959208.1"/>
    <property type="molecule type" value="Genomic_DNA"/>
</dbReference>
<feature type="transmembrane region" description="Helical" evidence="2">
    <location>
        <begin position="1413"/>
        <end position="1435"/>
    </location>
</feature>
<evidence type="ECO:0000256" key="1">
    <source>
        <dbReference type="SAM" id="MobiDB-lite"/>
    </source>
</evidence>
<evidence type="ECO:0000256" key="2">
    <source>
        <dbReference type="SAM" id="Phobius"/>
    </source>
</evidence>
<keyword evidence="2" id="KW-0812">Transmembrane</keyword>